<dbReference type="SUPFAM" id="SSF51735">
    <property type="entry name" value="NAD(P)-binding Rossmann-fold domains"/>
    <property type="match status" value="1"/>
</dbReference>
<dbReference type="Pfam" id="PF01408">
    <property type="entry name" value="GFO_IDH_MocA"/>
    <property type="match status" value="1"/>
</dbReference>
<comment type="caution">
    <text evidence="4">The sequence shown here is derived from an EMBL/GenBank/DDBJ whole genome shotgun (WGS) entry which is preliminary data.</text>
</comment>
<dbReference type="GO" id="GO:0000166">
    <property type="term" value="F:nucleotide binding"/>
    <property type="evidence" value="ECO:0007669"/>
    <property type="project" value="InterPro"/>
</dbReference>
<protein>
    <recommendedName>
        <fullName evidence="6">Oxidoreductase</fullName>
    </recommendedName>
</protein>
<evidence type="ECO:0000256" key="1">
    <source>
        <dbReference type="ARBA" id="ARBA00023002"/>
    </source>
</evidence>
<evidence type="ECO:0000259" key="3">
    <source>
        <dbReference type="Pfam" id="PF02894"/>
    </source>
</evidence>
<organism evidence="4 5">
    <name type="scientific">Candidatus Avelusimicrobium gallicola</name>
    <dbReference type="NCBI Taxonomy" id="2562704"/>
    <lineage>
        <taxon>Bacteria</taxon>
        <taxon>Pseudomonadati</taxon>
        <taxon>Elusimicrobiota</taxon>
        <taxon>Elusimicrobia</taxon>
        <taxon>Elusimicrobiales</taxon>
        <taxon>Elusimicrobiaceae</taxon>
        <taxon>Candidatus Avelusimicrobium</taxon>
    </lineage>
</organism>
<dbReference type="AlphaFoldDB" id="A0A1Y4DM87"/>
<reference evidence="5" key="1">
    <citation type="submission" date="2017-04" db="EMBL/GenBank/DDBJ databases">
        <title>Function of individual gut microbiota members based on whole genome sequencing of pure cultures obtained from chicken caecum.</title>
        <authorList>
            <person name="Medvecky M."/>
            <person name="Cejkova D."/>
            <person name="Polansky O."/>
            <person name="Karasova D."/>
            <person name="Kubasova T."/>
            <person name="Cizek A."/>
            <person name="Rychlik I."/>
        </authorList>
    </citation>
    <scope>NUCLEOTIDE SEQUENCE [LARGE SCALE GENOMIC DNA]</scope>
    <source>
        <strain evidence="5">An273</strain>
    </source>
</reference>
<proteinExistence type="predicted"/>
<dbReference type="EMBL" id="NFJD01000003">
    <property type="protein sequence ID" value="OUO56511.1"/>
    <property type="molecule type" value="Genomic_DNA"/>
</dbReference>
<gene>
    <name evidence="4" type="ORF">B5F75_04770</name>
</gene>
<evidence type="ECO:0000259" key="2">
    <source>
        <dbReference type="Pfam" id="PF01408"/>
    </source>
</evidence>
<dbReference type="RefSeq" id="WP_087288501.1">
    <property type="nucleotide sequence ID" value="NZ_NFJD01000003.1"/>
</dbReference>
<dbReference type="InterPro" id="IPR004104">
    <property type="entry name" value="Gfo/Idh/MocA-like_OxRdtase_C"/>
</dbReference>
<feature type="domain" description="Gfo/Idh/MocA-like oxidoreductase N-terminal" evidence="2">
    <location>
        <begin position="4"/>
        <end position="122"/>
    </location>
</feature>
<dbReference type="InterPro" id="IPR036291">
    <property type="entry name" value="NAD(P)-bd_dom_sf"/>
</dbReference>
<dbReference type="Gene3D" id="3.40.50.720">
    <property type="entry name" value="NAD(P)-binding Rossmann-like Domain"/>
    <property type="match status" value="1"/>
</dbReference>
<keyword evidence="1" id="KW-0560">Oxidoreductase</keyword>
<dbReference type="Pfam" id="PF02894">
    <property type="entry name" value="GFO_IDH_MocA_C"/>
    <property type="match status" value="1"/>
</dbReference>
<dbReference type="InterPro" id="IPR050463">
    <property type="entry name" value="Gfo/Idh/MocA_oxidrdct_glycsds"/>
</dbReference>
<dbReference type="PANTHER" id="PTHR43818:SF11">
    <property type="entry name" value="BCDNA.GH03377"/>
    <property type="match status" value="1"/>
</dbReference>
<keyword evidence="5" id="KW-1185">Reference proteome</keyword>
<name>A0A1Y4DM87_9BACT</name>
<evidence type="ECO:0000313" key="5">
    <source>
        <dbReference type="Proteomes" id="UP000196368"/>
    </source>
</evidence>
<evidence type="ECO:0000313" key="4">
    <source>
        <dbReference type="EMBL" id="OUO56511.1"/>
    </source>
</evidence>
<dbReference type="SUPFAM" id="SSF55347">
    <property type="entry name" value="Glyceraldehyde-3-phosphate dehydrogenase-like, C-terminal domain"/>
    <property type="match status" value="1"/>
</dbReference>
<feature type="domain" description="Gfo/Idh/MocA-like oxidoreductase C-terminal" evidence="3">
    <location>
        <begin position="145"/>
        <end position="364"/>
    </location>
</feature>
<dbReference type="OrthoDB" id="9815825at2"/>
<dbReference type="Proteomes" id="UP000196368">
    <property type="component" value="Unassembled WGS sequence"/>
</dbReference>
<dbReference type="PANTHER" id="PTHR43818">
    <property type="entry name" value="BCDNA.GH03377"/>
    <property type="match status" value="1"/>
</dbReference>
<dbReference type="InterPro" id="IPR000683">
    <property type="entry name" value="Gfo/Idh/MocA-like_OxRdtase_N"/>
</dbReference>
<accession>A0A1Y4DM87</accession>
<dbReference type="Gene3D" id="3.30.360.10">
    <property type="entry name" value="Dihydrodipicolinate Reductase, domain 2"/>
    <property type="match status" value="1"/>
</dbReference>
<evidence type="ECO:0008006" key="6">
    <source>
        <dbReference type="Google" id="ProtNLM"/>
    </source>
</evidence>
<sequence length="368" mass="40526">MKTIRTAVIGFGFMGKTHTCAYQALPFFYEPPFTVQLAAVCARTYEHAQAACQRYGFERAARNIDDILALPDIDVIDICTPNALHAPAILKALDAKKHIYCEKPVACGPAETRRILAHPNLNKVITQTVFNNRFFPAAKLAKQFMQENRLGKILSFRARMISPSHVNAATPIRWRQTRQTAGGGVLYDLGAHIMDLLTWLAGPVKSVYTKTQTAYAQRPDGKGGLADVDTDDAAYAVVTLANGAVGTAEASKLASGTNTDLYIEIHGDKGALKIDFMDANWLYFYDAAAPYKGYTRIETVQNYAQAHPFPPVRHPLGWLRGHVDALYEFLCAVAQNRPASPSLAEGLYVQSVLDAMYQSALENKEIIL</sequence>
<dbReference type="GO" id="GO:0016491">
    <property type="term" value="F:oxidoreductase activity"/>
    <property type="evidence" value="ECO:0007669"/>
    <property type="project" value="UniProtKB-KW"/>
</dbReference>